<sequence length="428" mass="43537">MPARVTAVALFGSAATVAGLVATDVIAVPSWADLDGIDVASHQHSGGAAIDWQTVAASGQSFAFIKATEGTGYVNPYFSSDSAKASAAGVLPGSYHYAKPGNGDARSQARYYASTLATGAQPSLPPTLDLEENGGLSADQLIDWVHDWVDEITTLTGRDPIIYTYYSFWLQDMANTTDFADLPLWLAYYGDSLPDPLPGGWSEATFWQYSGEGAVDGVYTNVDMNTYYGSDAQLQSLAGRPHSGTSAGDVADALKPITDAGTGEAGIANTIEHGLAAAGLPALDIPLSTDVLVSLLGLVAGEVTPTEFFTTLSGTGLLDTATSQALTAAGTEAAKADVTLPQDQIQSLVTTALTGGEVNLGSILDLLKAFGAQDYKAQITAGTLDSAALAAETGTAPAGSPAPQGTTAPQDAAPAAATPTAPAAAPAQ</sequence>
<dbReference type="InterPro" id="IPR002053">
    <property type="entry name" value="Glyco_hydro_25"/>
</dbReference>
<name>A0A3D4T2D7_9CORY</name>
<evidence type="ECO:0000256" key="5">
    <source>
        <dbReference type="SAM" id="SignalP"/>
    </source>
</evidence>
<dbReference type="SMART" id="SM00641">
    <property type="entry name" value="Glyco_25"/>
    <property type="match status" value="1"/>
</dbReference>
<dbReference type="SUPFAM" id="SSF51445">
    <property type="entry name" value="(Trans)glycosidases"/>
    <property type="match status" value="1"/>
</dbReference>
<dbReference type="PROSITE" id="PS51904">
    <property type="entry name" value="GLYCOSYL_HYDROL_F25_2"/>
    <property type="match status" value="1"/>
</dbReference>
<accession>A0A3D4T2D7</accession>
<dbReference type="InterPro" id="IPR017853">
    <property type="entry name" value="GH"/>
</dbReference>
<dbReference type="GO" id="GO:0016052">
    <property type="term" value="P:carbohydrate catabolic process"/>
    <property type="evidence" value="ECO:0007669"/>
    <property type="project" value="TreeGrafter"/>
</dbReference>
<dbReference type="AlphaFoldDB" id="A0A3D4T2D7"/>
<evidence type="ECO:0000256" key="3">
    <source>
        <dbReference type="ARBA" id="ARBA00023295"/>
    </source>
</evidence>
<keyword evidence="5" id="KW-0732">Signal</keyword>
<dbReference type="CDD" id="cd00599">
    <property type="entry name" value="GH25_muramidase"/>
    <property type="match status" value="1"/>
</dbReference>
<evidence type="ECO:0000256" key="1">
    <source>
        <dbReference type="ARBA" id="ARBA00010646"/>
    </source>
</evidence>
<dbReference type="GO" id="GO:0016998">
    <property type="term" value="P:cell wall macromolecule catabolic process"/>
    <property type="evidence" value="ECO:0007669"/>
    <property type="project" value="InterPro"/>
</dbReference>
<dbReference type="PANTHER" id="PTHR34135">
    <property type="entry name" value="LYSOZYME"/>
    <property type="match status" value="1"/>
</dbReference>
<feature type="signal peptide" evidence="5">
    <location>
        <begin position="1"/>
        <end position="18"/>
    </location>
</feature>
<dbReference type="InterPro" id="IPR018077">
    <property type="entry name" value="Glyco_hydro_fam25_subgr"/>
</dbReference>
<protein>
    <submittedName>
        <fullName evidence="6">Lysozyme</fullName>
    </submittedName>
</protein>
<dbReference type="Proteomes" id="UP000261739">
    <property type="component" value="Unassembled WGS sequence"/>
</dbReference>
<evidence type="ECO:0000313" key="6">
    <source>
        <dbReference type="EMBL" id="HCT15704.1"/>
    </source>
</evidence>
<dbReference type="GO" id="GO:0009253">
    <property type="term" value="P:peptidoglycan catabolic process"/>
    <property type="evidence" value="ECO:0007669"/>
    <property type="project" value="InterPro"/>
</dbReference>
<dbReference type="EMBL" id="DQID01000337">
    <property type="protein sequence ID" value="HCT15704.1"/>
    <property type="molecule type" value="Genomic_DNA"/>
</dbReference>
<dbReference type="Pfam" id="PF01183">
    <property type="entry name" value="Glyco_hydro_25"/>
    <property type="match status" value="1"/>
</dbReference>
<gene>
    <name evidence="6" type="ORF">DIW82_13220</name>
</gene>
<comment type="caution">
    <text evidence="6">The sequence shown here is derived from an EMBL/GenBank/DDBJ whole genome shotgun (WGS) entry which is preliminary data.</text>
</comment>
<dbReference type="GO" id="GO:0003796">
    <property type="term" value="F:lysozyme activity"/>
    <property type="evidence" value="ECO:0007669"/>
    <property type="project" value="InterPro"/>
</dbReference>
<feature type="chain" id="PRO_5039298809" evidence="5">
    <location>
        <begin position="19"/>
        <end position="428"/>
    </location>
</feature>
<organism evidence="6 7">
    <name type="scientific">Corynebacterium nuruki</name>
    <dbReference type="NCBI Taxonomy" id="1032851"/>
    <lineage>
        <taxon>Bacteria</taxon>
        <taxon>Bacillati</taxon>
        <taxon>Actinomycetota</taxon>
        <taxon>Actinomycetes</taxon>
        <taxon>Mycobacteriales</taxon>
        <taxon>Corynebacteriaceae</taxon>
        <taxon>Corynebacterium</taxon>
    </lineage>
</organism>
<evidence type="ECO:0000313" key="7">
    <source>
        <dbReference type="Proteomes" id="UP000261739"/>
    </source>
</evidence>
<dbReference type="PANTHER" id="PTHR34135:SF2">
    <property type="entry name" value="LYSOZYME"/>
    <property type="match status" value="1"/>
</dbReference>
<keyword evidence="2" id="KW-0378">Hydrolase</keyword>
<keyword evidence="3" id="KW-0326">Glycosidase</keyword>
<feature type="region of interest" description="Disordered" evidence="4">
    <location>
        <begin position="392"/>
        <end position="428"/>
    </location>
</feature>
<evidence type="ECO:0000256" key="4">
    <source>
        <dbReference type="SAM" id="MobiDB-lite"/>
    </source>
</evidence>
<reference evidence="6 7" key="1">
    <citation type="journal article" date="2018" name="Nat. Biotechnol.">
        <title>A standardized bacterial taxonomy based on genome phylogeny substantially revises the tree of life.</title>
        <authorList>
            <person name="Parks D.H."/>
            <person name="Chuvochina M."/>
            <person name="Waite D.W."/>
            <person name="Rinke C."/>
            <person name="Skarshewski A."/>
            <person name="Chaumeil P.A."/>
            <person name="Hugenholtz P."/>
        </authorList>
    </citation>
    <scope>NUCLEOTIDE SEQUENCE [LARGE SCALE GENOMIC DNA]</scope>
    <source>
        <strain evidence="6">UBA11247</strain>
    </source>
</reference>
<dbReference type="RefSeq" id="WP_273053318.1">
    <property type="nucleotide sequence ID" value="NZ_DAITTW010000016.1"/>
</dbReference>
<evidence type="ECO:0000256" key="2">
    <source>
        <dbReference type="ARBA" id="ARBA00022801"/>
    </source>
</evidence>
<dbReference type="Gene3D" id="3.20.20.80">
    <property type="entry name" value="Glycosidases"/>
    <property type="match status" value="1"/>
</dbReference>
<comment type="similarity">
    <text evidence="1">Belongs to the glycosyl hydrolase 25 family.</text>
</comment>
<proteinExistence type="inferred from homology"/>